<dbReference type="PANTHER" id="PTHR34406">
    <property type="entry name" value="PROTEIN YCEI"/>
    <property type="match status" value="1"/>
</dbReference>
<dbReference type="PANTHER" id="PTHR34406:SF1">
    <property type="entry name" value="PROTEIN YCEI"/>
    <property type="match status" value="1"/>
</dbReference>
<dbReference type="InterPro" id="IPR036761">
    <property type="entry name" value="TTHA0802/YceI-like_sf"/>
</dbReference>
<comment type="similarity">
    <text evidence="1">Belongs to the UPF0312 family.</text>
</comment>
<dbReference type="SMART" id="SM00867">
    <property type="entry name" value="YceI"/>
    <property type="match status" value="1"/>
</dbReference>
<organism evidence="3 4">
    <name type="scientific">Promicromonospora kroppenstedtii</name>
    <dbReference type="NCBI Taxonomy" id="440482"/>
    <lineage>
        <taxon>Bacteria</taxon>
        <taxon>Bacillati</taxon>
        <taxon>Actinomycetota</taxon>
        <taxon>Actinomycetes</taxon>
        <taxon>Micrococcales</taxon>
        <taxon>Promicromonosporaceae</taxon>
        <taxon>Promicromonospora</taxon>
    </lineage>
</organism>
<dbReference type="Pfam" id="PF04264">
    <property type="entry name" value="YceI"/>
    <property type="match status" value="1"/>
</dbReference>
<protein>
    <submittedName>
        <fullName evidence="3">YceI family protein</fullName>
    </submittedName>
</protein>
<evidence type="ECO:0000256" key="1">
    <source>
        <dbReference type="ARBA" id="ARBA00008812"/>
    </source>
</evidence>
<dbReference type="Proteomes" id="UP001611580">
    <property type="component" value="Unassembled WGS sequence"/>
</dbReference>
<evidence type="ECO:0000313" key="4">
    <source>
        <dbReference type="Proteomes" id="UP001611580"/>
    </source>
</evidence>
<evidence type="ECO:0000313" key="3">
    <source>
        <dbReference type="EMBL" id="MFI2488111.1"/>
    </source>
</evidence>
<dbReference type="EMBL" id="JBIRYI010000008">
    <property type="protein sequence ID" value="MFI2488111.1"/>
    <property type="molecule type" value="Genomic_DNA"/>
</dbReference>
<name>A0ABW7XKQ4_9MICO</name>
<dbReference type="Gene3D" id="2.40.128.110">
    <property type="entry name" value="Lipid/polyisoprenoid-binding, YceI-like"/>
    <property type="match status" value="1"/>
</dbReference>
<dbReference type="RefSeq" id="WP_397405305.1">
    <property type="nucleotide sequence ID" value="NZ_JBIRYI010000008.1"/>
</dbReference>
<proteinExistence type="inferred from homology"/>
<comment type="caution">
    <text evidence="3">The sequence shown here is derived from an EMBL/GenBank/DDBJ whole genome shotgun (WGS) entry which is preliminary data.</text>
</comment>
<gene>
    <name evidence="3" type="ORF">ACH47X_14440</name>
</gene>
<reference evidence="3 4" key="1">
    <citation type="submission" date="2024-10" db="EMBL/GenBank/DDBJ databases">
        <title>The Natural Products Discovery Center: Release of the First 8490 Sequenced Strains for Exploring Actinobacteria Biosynthetic Diversity.</title>
        <authorList>
            <person name="Kalkreuter E."/>
            <person name="Kautsar S.A."/>
            <person name="Yang D."/>
            <person name="Bader C.D."/>
            <person name="Teijaro C.N."/>
            <person name="Fluegel L."/>
            <person name="Davis C.M."/>
            <person name="Simpson J.R."/>
            <person name="Lauterbach L."/>
            <person name="Steele A.D."/>
            <person name="Gui C."/>
            <person name="Meng S."/>
            <person name="Li G."/>
            <person name="Viehrig K."/>
            <person name="Ye F."/>
            <person name="Su P."/>
            <person name="Kiefer A.F."/>
            <person name="Nichols A."/>
            <person name="Cepeda A.J."/>
            <person name="Yan W."/>
            <person name="Fan B."/>
            <person name="Jiang Y."/>
            <person name="Adhikari A."/>
            <person name="Zheng C.-J."/>
            <person name="Schuster L."/>
            <person name="Cowan T.M."/>
            <person name="Smanski M.J."/>
            <person name="Chevrette M.G."/>
            <person name="De Carvalho L.P.S."/>
            <person name="Shen B."/>
        </authorList>
    </citation>
    <scope>NUCLEOTIDE SEQUENCE [LARGE SCALE GENOMIC DNA]</scope>
    <source>
        <strain evidence="3 4">NPDC019481</strain>
    </source>
</reference>
<dbReference type="InterPro" id="IPR007372">
    <property type="entry name" value="Lipid/polyisoprenoid-bd_YceI"/>
</dbReference>
<keyword evidence="4" id="KW-1185">Reference proteome</keyword>
<dbReference type="SUPFAM" id="SSF101874">
    <property type="entry name" value="YceI-like"/>
    <property type="match status" value="1"/>
</dbReference>
<accession>A0ABW7XKQ4</accession>
<evidence type="ECO:0000259" key="2">
    <source>
        <dbReference type="SMART" id="SM00867"/>
    </source>
</evidence>
<sequence>MGRKIAVALGVLVVLAALGFLATRIYASMQTGDDVPAPAVGSSAPAATADVADLDGDWTVAGGSEAGYRVDEVLSGQDVTVVGRTEEVTGSGTVADGELTAATVEVDLASITTDESARDGQFQGILDTRAFPTATFRLTDPVDVAAVADGETVTVDAPGSMTIKDVTRDVTAGLEIRLVAGDGGDVVAELAATVPVTFADYGVEAPDLGFVTVEDTGFVEAELTLSR</sequence>
<feature type="domain" description="Lipid/polyisoprenoid-binding YceI-like" evidence="2">
    <location>
        <begin position="57"/>
        <end position="226"/>
    </location>
</feature>